<reference evidence="1" key="1">
    <citation type="journal article" date="2020" name="Stud. Mycol.">
        <title>101 Dothideomycetes genomes: a test case for predicting lifestyles and emergence of pathogens.</title>
        <authorList>
            <person name="Haridas S."/>
            <person name="Albert R."/>
            <person name="Binder M."/>
            <person name="Bloem J."/>
            <person name="Labutti K."/>
            <person name="Salamov A."/>
            <person name="Andreopoulos B."/>
            <person name="Baker S."/>
            <person name="Barry K."/>
            <person name="Bills G."/>
            <person name="Bluhm B."/>
            <person name="Cannon C."/>
            <person name="Castanera R."/>
            <person name="Culley D."/>
            <person name="Daum C."/>
            <person name="Ezra D."/>
            <person name="Gonzalez J."/>
            <person name="Henrissat B."/>
            <person name="Kuo A."/>
            <person name="Liang C."/>
            <person name="Lipzen A."/>
            <person name="Lutzoni F."/>
            <person name="Magnuson J."/>
            <person name="Mondo S."/>
            <person name="Nolan M."/>
            <person name="Ohm R."/>
            <person name="Pangilinan J."/>
            <person name="Park H.-J."/>
            <person name="Ramirez L."/>
            <person name="Alfaro M."/>
            <person name="Sun H."/>
            <person name="Tritt A."/>
            <person name="Yoshinaga Y."/>
            <person name="Zwiers L.-H."/>
            <person name="Turgeon B."/>
            <person name="Goodwin S."/>
            <person name="Spatafora J."/>
            <person name="Crous P."/>
            <person name="Grigoriev I."/>
        </authorList>
    </citation>
    <scope>NUCLEOTIDE SEQUENCE</scope>
    <source>
        <strain evidence="1">CBS 121739</strain>
    </source>
</reference>
<dbReference type="EMBL" id="ML996568">
    <property type="protein sequence ID" value="KAF2760366.1"/>
    <property type="molecule type" value="Genomic_DNA"/>
</dbReference>
<dbReference type="RefSeq" id="XP_033602817.1">
    <property type="nucleotide sequence ID" value="XM_033740449.1"/>
</dbReference>
<evidence type="ECO:0000313" key="1">
    <source>
        <dbReference type="EMBL" id="KAF2760366.1"/>
    </source>
</evidence>
<dbReference type="AlphaFoldDB" id="A0A6A6WEQ2"/>
<proteinExistence type="predicted"/>
<dbReference type="GeneID" id="54481503"/>
<protein>
    <submittedName>
        <fullName evidence="1">Uncharacterized protein</fullName>
    </submittedName>
</protein>
<evidence type="ECO:0000313" key="2">
    <source>
        <dbReference type="Proteomes" id="UP000799437"/>
    </source>
</evidence>
<name>A0A6A6WEQ2_9PEZI</name>
<keyword evidence="2" id="KW-1185">Reference proteome</keyword>
<gene>
    <name evidence="1" type="ORF">EJ05DRAFT_282545</name>
</gene>
<organism evidence="1 2">
    <name type="scientific">Pseudovirgaria hyperparasitica</name>
    <dbReference type="NCBI Taxonomy" id="470096"/>
    <lineage>
        <taxon>Eukaryota</taxon>
        <taxon>Fungi</taxon>
        <taxon>Dikarya</taxon>
        <taxon>Ascomycota</taxon>
        <taxon>Pezizomycotina</taxon>
        <taxon>Dothideomycetes</taxon>
        <taxon>Dothideomycetes incertae sedis</taxon>
        <taxon>Acrospermales</taxon>
        <taxon>Acrospermaceae</taxon>
        <taxon>Pseudovirgaria</taxon>
    </lineage>
</organism>
<sequence>MAALREQITDYYHVQQFSGNSSATCRIEPQSPTPFSRGPPSPYRWSVGLSLRSFQGELRLAACIPHHASVAKLRKCFHPANLFPLLHALLELKRKACPLPDPK</sequence>
<dbReference type="Proteomes" id="UP000799437">
    <property type="component" value="Unassembled WGS sequence"/>
</dbReference>
<accession>A0A6A6WEQ2</accession>